<evidence type="ECO:0000313" key="7">
    <source>
        <dbReference type="Proteomes" id="UP000515125"/>
    </source>
</evidence>
<evidence type="ECO:0000256" key="5">
    <source>
        <dbReference type="SAM" id="MobiDB-lite"/>
    </source>
</evidence>
<evidence type="ECO:0000256" key="1">
    <source>
        <dbReference type="ARBA" id="ARBA00022723"/>
    </source>
</evidence>
<keyword evidence="2 4" id="KW-0863">Zinc-finger</keyword>
<evidence type="ECO:0000313" key="8">
    <source>
        <dbReference type="RefSeq" id="XP_022593424.2"/>
    </source>
</evidence>
<evidence type="ECO:0000256" key="3">
    <source>
        <dbReference type="ARBA" id="ARBA00022833"/>
    </source>
</evidence>
<dbReference type="GO" id="GO:0008270">
    <property type="term" value="F:zinc ion binding"/>
    <property type="evidence" value="ECO:0007669"/>
    <property type="project" value="UniProtKB-KW"/>
</dbReference>
<gene>
    <name evidence="8" type="primary">LOC34620150</name>
</gene>
<dbReference type="SMART" id="SM00356">
    <property type="entry name" value="ZnF_C3H1"/>
    <property type="match status" value="3"/>
</dbReference>
<dbReference type="RefSeq" id="XP_022593424.2">
    <property type="nucleotide sequence ID" value="XM_022733412.2"/>
</dbReference>
<keyword evidence="1 4" id="KW-0479">Metal-binding</keyword>
<feature type="compositionally biased region" description="Basic and acidic residues" evidence="5">
    <location>
        <begin position="342"/>
        <end position="357"/>
    </location>
</feature>
<feature type="domain" description="C3H1-type" evidence="6">
    <location>
        <begin position="283"/>
        <end position="309"/>
    </location>
</feature>
<evidence type="ECO:0000256" key="4">
    <source>
        <dbReference type="PROSITE-ProRule" id="PRU00723"/>
    </source>
</evidence>
<dbReference type="OrthoDB" id="440636at2759"/>
<organism evidence="7 8">
    <name type="scientific">Cyclospora cayetanensis</name>
    <dbReference type="NCBI Taxonomy" id="88456"/>
    <lineage>
        <taxon>Eukaryota</taxon>
        <taxon>Sar</taxon>
        <taxon>Alveolata</taxon>
        <taxon>Apicomplexa</taxon>
        <taxon>Conoidasida</taxon>
        <taxon>Coccidia</taxon>
        <taxon>Eucoccidiorida</taxon>
        <taxon>Eimeriorina</taxon>
        <taxon>Eimeriidae</taxon>
        <taxon>Cyclospora</taxon>
    </lineage>
</organism>
<feature type="zinc finger region" description="C3H1-type" evidence="4">
    <location>
        <begin position="283"/>
        <end position="309"/>
    </location>
</feature>
<reference evidence="8" key="1">
    <citation type="submission" date="2025-08" db="UniProtKB">
        <authorList>
            <consortium name="RefSeq"/>
        </authorList>
    </citation>
    <scope>IDENTIFICATION</scope>
</reference>
<dbReference type="AlphaFoldDB" id="A0A6P5WEF7"/>
<feature type="domain" description="C3H1-type" evidence="6">
    <location>
        <begin position="248"/>
        <end position="274"/>
    </location>
</feature>
<evidence type="ECO:0000256" key="2">
    <source>
        <dbReference type="ARBA" id="ARBA00022771"/>
    </source>
</evidence>
<proteinExistence type="predicted"/>
<dbReference type="InterPro" id="IPR000571">
    <property type="entry name" value="Znf_CCCH"/>
</dbReference>
<dbReference type="GeneID" id="34620150"/>
<protein>
    <submittedName>
        <fullName evidence="8">Uncharacterized protein LOC34620150</fullName>
    </submittedName>
</protein>
<accession>A0A6P5WEF7</accession>
<keyword evidence="3 4" id="KW-0862">Zinc</keyword>
<evidence type="ECO:0000259" key="6">
    <source>
        <dbReference type="PROSITE" id="PS50103"/>
    </source>
</evidence>
<name>A0A6P5WEF7_9EIME</name>
<dbReference type="Gene3D" id="3.30.1370.210">
    <property type="match status" value="1"/>
</dbReference>
<sequence length="477" mass="52490">MDGFRHVFLTPSDGSFSAPQGACAATWQTGNIAEAMEALSLLSSRSSESKGKEWTFWGGRASVAGDRGEADRGVASRGKSVEMPNGRRLPEVEQLMPRYPRVRPGRNSPLEQLLRVSPQGLAQLLVGHPDNYRFGNPALHDVFVASTVGKRLQTKGSPPLVKTSDGERQIHVCSSNRGLNGQAESPLALQNALVAMLHLQAQGGVQRMPVFPKRNLLCLSILKMGSCPNRRICNYAHNMRELQKKLELRKTSLCKYWLKGKCENEDCNFAHGEHELQSTVGVFKTTICKYWKHGCCYSGEFCRHAHGDVDLRPENLPPHLKKKQQRCSRLAEQGSAGHRKERGGECEPGAKRDDKSSEHNEATLDCFQHFIYDGLLCNTGAEMSTQSLERVHYDVNNAKQWATQNSNSSDLSTDILLSSACESPRCAPSRSETDTSCASAWSLSQERSLVSSTDAVVGAAFGIKGVLHQYSCQATTL</sequence>
<dbReference type="InterPro" id="IPR036855">
    <property type="entry name" value="Znf_CCCH_sf"/>
</dbReference>
<keyword evidence="7" id="KW-1185">Reference proteome</keyword>
<feature type="region of interest" description="Disordered" evidence="5">
    <location>
        <begin position="65"/>
        <end position="84"/>
    </location>
</feature>
<dbReference type="Pfam" id="PF00642">
    <property type="entry name" value="zf-CCCH"/>
    <property type="match status" value="1"/>
</dbReference>
<dbReference type="PROSITE" id="PS50103">
    <property type="entry name" value="ZF_C3H1"/>
    <property type="match status" value="2"/>
</dbReference>
<dbReference type="SUPFAM" id="SSF90229">
    <property type="entry name" value="CCCH zinc finger"/>
    <property type="match status" value="2"/>
</dbReference>
<dbReference type="Gene3D" id="4.10.1000.10">
    <property type="entry name" value="Zinc finger, CCCH-type"/>
    <property type="match status" value="1"/>
</dbReference>
<feature type="zinc finger region" description="C3H1-type" evidence="4">
    <location>
        <begin position="248"/>
        <end position="274"/>
    </location>
</feature>
<feature type="region of interest" description="Disordered" evidence="5">
    <location>
        <begin position="313"/>
        <end position="357"/>
    </location>
</feature>
<dbReference type="Proteomes" id="UP000515125">
    <property type="component" value="Unplaced"/>
</dbReference>